<dbReference type="InterPro" id="IPR013699">
    <property type="entry name" value="Signal_recog_part_SRP72_RNA-bd"/>
</dbReference>
<feature type="compositionally biased region" description="Low complexity" evidence="9">
    <location>
        <begin position="288"/>
        <end position="304"/>
    </location>
</feature>
<dbReference type="InterPro" id="IPR031545">
    <property type="entry name" value="SRP72_TPR-like"/>
</dbReference>
<dbReference type="InterPro" id="IPR011990">
    <property type="entry name" value="TPR-like_helical_dom_sf"/>
</dbReference>
<keyword evidence="6" id="KW-0256">Endoplasmic reticulum</keyword>
<sequence>MSTAKATTATTKRKVFVARPPRSAEERLPQLYRALTDQVDDGYFQNAIKTSKKILALDPSSQAAFQTLLFLYLQTDEYSAALALLDAPPSSTSSLDFERAYCLYRLHREKEALAVLEGLKDKDRKVDHLEAQIRYRLGEYQRAQEIYEDLLAGCDSSSPEHPDILTNLSATTSHIDFVSTSYRSHLVPSSTSTSTHSSTEAELESYVPSLPTGWSNVGGLAATVEKKTAAVKAPAEKRARTKPRHQLPKGVTVGKAFTEDSERWIPLRQRTSYIAAQNKKKGGKESMGTGFTQGSTSGGAAAQNSGGGGQGGGGKNKKGKKK</sequence>
<dbReference type="GeneID" id="43587186"/>
<comment type="similarity">
    <text evidence="3">Belongs to the SRP72 family.</text>
</comment>
<keyword evidence="11" id="KW-1185">Reference proteome</keyword>
<proteinExistence type="inferred from homology"/>
<feature type="compositionally biased region" description="Gly residues" evidence="9">
    <location>
        <begin position="305"/>
        <end position="314"/>
    </location>
</feature>
<dbReference type="Gene3D" id="1.25.40.10">
    <property type="entry name" value="Tetratricopeptide repeat domain"/>
    <property type="match status" value="1"/>
</dbReference>
<evidence type="ECO:0000256" key="4">
    <source>
        <dbReference type="ARBA" id="ARBA00018350"/>
    </source>
</evidence>
<reference evidence="10" key="1">
    <citation type="submission" date="2017-08" db="EMBL/GenBank/DDBJ databases">
        <authorList>
            <person name="Cuomo C."/>
            <person name="Billmyre B."/>
            <person name="Heitman J."/>
        </authorList>
    </citation>
    <scope>NUCLEOTIDE SEQUENCE</scope>
    <source>
        <strain evidence="10">CBS 12478</strain>
    </source>
</reference>
<evidence type="ECO:0000256" key="6">
    <source>
        <dbReference type="ARBA" id="ARBA00022824"/>
    </source>
</evidence>
<evidence type="ECO:0000313" key="11">
    <source>
        <dbReference type="Proteomes" id="UP000322225"/>
    </source>
</evidence>
<dbReference type="Pfam" id="PF17004">
    <property type="entry name" value="SRP_TPR_like"/>
    <property type="match status" value="1"/>
</dbReference>
<dbReference type="GO" id="GO:0005783">
    <property type="term" value="C:endoplasmic reticulum"/>
    <property type="evidence" value="ECO:0007669"/>
    <property type="project" value="UniProtKB-SubCell"/>
</dbReference>
<evidence type="ECO:0000256" key="1">
    <source>
        <dbReference type="ARBA" id="ARBA00004240"/>
    </source>
</evidence>
<dbReference type="PANTHER" id="PTHR14094">
    <property type="entry name" value="SIGNAL RECOGNITION PARTICLE 72"/>
    <property type="match status" value="1"/>
</dbReference>
<accession>A0A5M6C4A4</accession>
<organism evidence="10 11">
    <name type="scientific">Kwoniella shandongensis</name>
    <dbReference type="NCBI Taxonomy" id="1734106"/>
    <lineage>
        <taxon>Eukaryota</taxon>
        <taxon>Fungi</taxon>
        <taxon>Dikarya</taxon>
        <taxon>Basidiomycota</taxon>
        <taxon>Agaricomycotina</taxon>
        <taxon>Tremellomycetes</taxon>
        <taxon>Tremellales</taxon>
        <taxon>Cryptococcaceae</taxon>
        <taxon>Kwoniella</taxon>
    </lineage>
</organism>
<evidence type="ECO:0000256" key="9">
    <source>
        <dbReference type="SAM" id="MobiDB-lite"/>
    </source>
</evidence>
<evidence type="ECO:0000256" key="8">
    <source>
        <dbReference type="ARBA" id="ARBA00023274"/>
    </source>
</evidence>
<dbReference type="SUPFAM" id="SSF48452">
    <property type="entry name" value="TPR-like"/>
    <property type="match status" value="1"/>
</dbReference>
<evidence type="ECO:0000313" key="10">
    <source>
        <dbReference type="EMBL" id="WWD15845.1"/>
    </source>
</evidence>
<keyword evidence="5" id="KW-0963">Cytoplasm</keyword>
<dbReference type="GO" id="GO:0043022">
    <property type="term" value="F:ribosome binding"/>
    <property type="evidence" value="ECO:0007669"/>
    <property type="project" value="TreeGrafter"/>
</dbReference>
<dbReference type="GO" id="GO:0008312">
    <property type="term" value="F:7S RNA binding"/>
    <property type="evidence" value="ECO:0007669"/>
    <property type="project" value="InterPro"/>
</dbReference>
<dbReference type="GO" id="GO:0006614">
    <property type="term" value="P:SRP-dependent cotranslational protein targeting to membrane"/>
    <property type="evidence" value="ECO:0007669"/>
    <property type="project" value="InterPro"/>
</dbReference>
<dbReference type="GO" id="GO:0005786">
    <property type="term" value="C:signal recognition particle, endoplasmic reticulum targeting"/>
    <property type="evidence" value="ECO:0007669"/>
    <property type="project" value="UniProtKB-KW"/>
</dbReference>
<dbReference type="KEGG" id="ksn:43587186"/>
<gene>
    <name evidence="10" type="ORF">CI109_100269</name>
</gene>
<protein>
    <recommendedName>
        <fullName evidence="4">Signal recognition particle subunit SRP72</fullName>
    </recommendedName>
</protein>
<dbReference type="RefSeq" id="XP_031862874.1">
    <property type="nucleotide sequence ID" value="XM_032003067.1"/>
</dbReference>
<comment type="subcellular location">
    <subcellularLocation>
        <location evidence="2">Cytoplasm</location>
    </subcellularLocation>
    <subcellularLocation>
        <location evidence="1">Endoplasmic reticulum</location>
    </subcellularLocation>
</comment>
<dbReference type="EMBL" id="CP144051">
    <property type="protein sequence ID" value="WWD15845.1"/>
    <property type="molecule type" value="Genomic_DNA"/>
</dbReference>
<evidence type="ECO:0000256" key="5">
    <source>
        <dbReference type="ARBA" id="ARBA00022490"/>
    </source>
</evidence>
<reference evidence="10" key="2">
    <citation type="submission" date="2024-01" db="EMBL/GenBank/DDBJ databases">
        <title>Comparative genomics of Cryptococcus and Kwoniella reveals pathogenesis evolution and contrasting modes of karyotype evolution via chromosome fusion or intercentromeric recombination.</title>
        <authorList>
            <person name="Coelho M.A."/>
            <person name="David-Palma M."/>
            <person name="Shea T."/>
            <person name="Bowers K."/>
            <person name="McGinley-Smith S."/>
            <person name="Mohammad A.W."/>
            <person name="Gnirke A."/>
            <person name="Yurkov A.M."/>
            <person name="Nowrousian M."/>
            <person name="Sun S."/>
            <person name="Cuomo C.A."/>
            <person name="Heitman J."/>
        </authorList>
    </citation>
    <scope>NUCLEOTIDE SEQUENCE</scope>
    <source>
        <strain evidence="10">CBS 12478</strain>
    </source>
</reference>
<dbReference type="InterPro" id="IPR026270">
    <property type="entry name" value="SRP72"/>
</dbReference>
<dbReference type="Proteomes" id="UP000322225">
    <property type="component" value="Chromosome 1"/>
</dbReference>
<dbReference type="Pfam" id="PF08492">
    <property type="entry name" value="SRP72"/>
    <property type="match status" value="1"/>
</dbReference>
<feature type="region of interest" description="Disordered" evidence="9">
    <location>
        <begin position="277"/>
        <end position="322"/>
    </location>
</feature>
<dbReference type="OrthoDB" id="5421607at2759"/>
<keyword evidence="8" id="KW-0687">Ribonucleoprotein</keyword>
<name>A0A5M6C4A4_9TREE</name>
<dbReference type="PANTHER" id="PTHR14094:SF9">
    <property type="entry name" value="SIGNAL RECOGNITION PARTICLE SUBUNIT SRP72"/>
    <property type="match status" value="1"/>
</dbReference>
<evidence type="ECO:0000256" key="3">
    <source>
        <dbReference type="ARBA" id="ARBA00007676"/>
    </source>
</evidence>
<keyword evidence="7" id="KW-0733">Signal recognition particle</keyword>
<evidence type="ECO:0000256" key="7">
    <source>
        <dbReference type="ARBA" id="ARBA00023135"/>
    </source>
</evidence>
<dbReference type="AlphaFoldDB" id="A0A5M6C4A4"/>
<evidence type="ECO:0000256" key="2">
    <source>
        <dbReference type="ARBA" id="ARBA00004496"/>
    </source>
</evidence>